<evidence type="ECO:0000259" key="9">
    <source>
        <dbReference type="PROSITE" id="PS50930"/>
    </source>
</evidence>
<evidence type="ECO:0000313" key="11">
    <source>
        <dbReference type="Proteomes" id="UP000886817"/>
    </source>
</evidence>
<dbReference type="GO" id="GO:0003677">
    <property type="term" value="F:DNA binding"/>
    <property type="evidence" value="ECO:0007669"/>
    <property type="project" value="UniProtKB-KW"/>
</dbReference>
<dbReference type="Gene3D" id="3.40.50.2300">
    <property type="match status" value="1"/>
</dbReference>
<feature type="modified residue" description="4-aspartylphosphate" evidence="7">
    <location>
        <position position="60"/>
    </location>
</feature>
<dbReference type="InterPro" id="IPR007492">
    <property type="entry name" value="LytTR_DNA-bd_dom"/>
</dbReference>
<dbReference type="PROSITE" id="PS50930">
    <property type="entry name" value="HTH_LYTTR"/>
    <property type="match status" value="1"/>
</dbReference>
<dbReference type="InterPro" id="IPR001789">
    <property type="entry name" value="Sig_transdc_resp-reg_receiver"/>
</dbReference>
<name>A0A9D1WHS5_9FIRM</name>
<keyword evidence="10" id="KW-0238">DNA-binding</keyword>
<dbReference type="AlphaFoldDB" id="A0A9D1WHS5"/>
<sequence length="248" mass="28850">MIPVYICDDELSVRDKLEHIVSEQIMILDNDMGPVRAVDDPEVLLRQQREASVPAVYFLDIDFPGRISGLELAQKLRQYDPRGFIVFITAHGDLAFETFRLRLEALDYIVKGDTRSMTLRVQKCLESIQERMQAQQPGQGNYCTIRIFDTVRHIPVNSILYFEAAGYRHTILLHMDNEVLEFNSSLEHFAEKMGEEFWRCHRSFLVNRSRIRMVHLKEQTVELDNGETCLLSRKAKSEYHRMNPAGES</sequence>
<feature type="domain" description="HTH LytTR-type" evidence="9">
    <location>
        <begin position="154"/>
        <end position="233"/>
    </location>
</feature>
<evidence type="ECO:0000256" key="7">
    <source>
        <dbReference type="PROSITE-ProRule" id="PRU00169"/>
    </source>
</evidence>
<comment type="caution">
    <text evidence="10">The sequence shown here is derived from an EMBL/GenBank/DDBJ whole genome shotgun (WGS) entry which is preliminary data.</text>
</comment>
<proteinExistence type="predicted"/>
<dbReference type="SMART" id="SM00850">
    <property type="entry name" value="LytTR"/>
    <property type="match status" value="1"/>
</dbReference>
<dbReference type="PANTHER" id="PTHR37299">
    <property type="entry name" value="TRANSCRIPTIONAL REGULATOR-RELATED"/>
    <property type="match status" value="1"/>
</dbReference>
<dbReference type="InterPro" id="IPR011006">
    <property type="entry name" value="CheY-like_superfamily"/>
</dbReference>
<dbReference type="SMART" id="SM00448">
    <property type="entry name" value="REC"/>
    <property type="match status" value="1"/>
</dbReference>
<gene>
    <name evidence="10" type="ORF">IAA45_01665</name>
</gene>
<dbReference type="PANTHER" id="PTHR37299:SF3">
    <property type="entry name" value="STAGE 0 SPORULATION PROTEIN A HOMOLOG"/>
    <property type="match status" value="1"/>
</dbReference>
<evidence type="ECO:0000259" key="8">
    <source>
        <dbReference type="PROSITE" id="PS50110"/>
    </source>
</evidence>
<keyword evidence="7" id="KW-0597">Phosphoprotein</keyword>
<evidence type="ECO:0000256" key="3">
    <source>
        <dbReference type="ARBA" id="ARBA00023012"/>
    </source>
</evidence>
<evidence type="ECO:0000256" key="2">
    <source>
        <dbReference type="ARBA" id="ARBA00022490"/>
    </source>
</evidence>
<evidence type="ECO:0000256" key="6">
    <source>
        <dbReference type="ARBA" id="ARBA00037164"/>
    </source>
</evidence>
<dbReference type="PROSITE" id="PS50110">
    <property type="entry name" value="RESPONSE_REGULATORY"/>
    <property type="match status" value="1"/>
</dbReference>
<dbReference type="SUPFAM" id="SSF52172">
    <property type="entry name" value="CheY-like"/>
    <property type="match status" value="1"/>
</dbReference>
<evidence type="ECO:0000256" key="4">
    <source>
        <dbReference type="ARBA" id="ARBA00023159"/>
    </source>
</evidence>
<reference evidence="10" key="2">
    <citation type="submission" date="2021-04" db="EMBL/GenBank/DDBJ databases">
        <authorList>
            <person name="Gilroy R."/>
        </authorList>
    </citation>
    <scope>NUCLEOTIDE SEQUENCE</scope>
    <source>
        <strain evidence="10">ChiSjej1B19-8411</strain>
    </source>
</reference>
<protein>
    <recommendedName>
        <fullName evidence="1">Stage 0 sporulation protein A homolog</fullName>
    </recommendedName>
</protein>
<dbReference type="Proteomes" id="UP000886817">
    <property type="component" value="Unassembled WGS sequence"/>
</dbReference>
<dbReference type="GO" id="GO:0000156">
    <property type="term" value="F:phosphorelay response regulator activity"/>
    <property type="evidence" value="ECO:0007669"/>
    <property type="project" value="InterPro"/>
</dbReference>
<keyword evidence="2" id="KW-0963">Cytoplasm</keyword>
<keyword evidence="4" id="KW-0010">Activator</keyword>
<dbReference type="InterPro" id="IPR046947">
    <property type="entry name" value="LytR-like"/>
</dbReference>
<dbReference type="Pfam" id="PF04397">
    <property type="entry name" value="LytTR"/>
    <property type="match status" value="1"/>
</dbReference>
<evidence type="ECO:0000313" key="10">
    <source>
        <dbReference type="EMBL" id="HIX58412.1"/>
    </source>
</evidence>
<accession>A0A9D1WHS5</accession>
<dbReference type="Pfam" id="PF00072">
    <property type="entry name" value="Response_reg"/>
    <property type="match status" value="1"/>
</dbReference>
<keyword evidence="3" id="KW-0902">Two-component regulatory system</keyword>
<organism evidence="10 11">
    <name type="scientific">Candidatus Blautia gallistercoris</name>
    <dbReference type="NCBI Taxonomy" id="2838490"/>
    <lineage>
        <taxon>Bacteria</taxon>
        <taxon>Bacillati</taxon>
        <taxon>Bacillota</taxon>
        <taxon>Clostridia</taxon>
        <taxon>Lachnospirales</taxon>
        <taxon>Lachnospiraceae</taxon>
        <taxon>Blautia</taxon>
    </lineage>
</organism>
<feature type="domain" description="Response regulatory" evidence="8">
    <location>
        <begin position="3"/>
        <end position="126"/>
    </location>
</feature>
<reference evidence="10" key="1">
    <citation type="journal article" date="2021" name="PeerJ">
        <title>Extensive microbial diversity within the chicken gut microbiome revealed by metagenomics and culture.</title>
        <authorList>
            <person name="Gilroy R."/>
            <person name="Ravi A."/>
            <person name="Getino M."/>
            <person name="Pursley I."/>
            <person name="Horton D.L."/>
            <person name="Alikhan N.F."/>
            <person name="Baker D."/>
            <person name="Gharbi K."/>
            <person name="Hall N."/>
            <person name="Watson M."/>
            <person name="Adriaenssens E.M."/>
            <person name="Foster-Nyarko E."/>
            <person name="Jarju S."/>
            <person name="Secka A."/>
            <person name="Antonio M."/>
            <person name="Oren A."/>
            <person name="Chaudhuri R.R."/>
            <person name="La Ragione R."/>
            <person name="Hildebrand F."/>
            <person name="Pallen M.J."/>
        </authorList>
    </citation>
    <scope>NUCLEOTIDE SEQUENCE</scope>
    <source>
        <strain evidence="10">ChiSjej1B19-8411</strain>
    </source>
</reference>
<evidence type="ECO:0000256" key="1">
    <source>
        <dbReference type="ARBA" id="ARBA00018672"/>
    </source>
</evidence>
<evidence type="ECO:0000256" key="5">
    <source>
        <dbReference type="ARBA" id="ARBA00024867"/>
    </source>
</evidence>
<comment type="function">
    <text evidence="5">May play the central regulatory role in sporulation. It may be an element of the effector pathway responsible for the activation of sporulation genes in response to nutritional stress. Spo0A may act in concert with spo0H (a sigma factor) to control the expression of some genes that are critical to the sporulation process.</text>
</comment>
<dbReference type="EMBL" id="DXEX01000043">
    <property type="protein sequence ID" value="HIX58412.1"/>
    <property type="molecule type" value="Genomic_DNA"/>
</dbReference>
<comment type="function">
    <text evidence="6">Required for high-level post-exponential phase expression of a series of secreted proteins.</text>
</comment>
<dbReference type="Gene3D" id="2.40.50.1020">
    <property type="entry name" value="LytTr DNA-binding domain"/>
    <property type="match status" value="1"/>
</dbReference>